<dbReference type="Pfam" id="PF00324">
    <property type="entry name" value="AA_permease"/>
    <property type="match status" value="1"/>
</dbReference>
<evidence type="ECO:0000256" key="1">
    <source>
        <dbReference type="ARBA" id="ARBA00004429"/>
    </source>
</evidence>
<feature type="transmembrane region" description="Helical" evidence="10">
    <location>
        <begin position="467"/>
        <end position="484"/>
    </location>
</feature>
<feature type="domain" description="Amino acid permease/ SLC12A" evidence="11">
    <location>
        <begin position="61"/>
        <end position="481"/>
    </location>
</feature>
<keyword evidence="6 10" id="KW-0812">Transmembrane</keyword>
<dbReference type="AlphaFoldDB" id="A0A0B6ESD4"/>
<name>A0A0B6ESD4_9CORY</name>
<evidence type="ECO:0000256" key="3">
    <source>
        <dbReference type="ARBA" id="ARBA00022448"/>
    </source>
</evidence>
<feature type="transmembrane region" description="Helical" evidence="10">
    <location>
        <begin position="402"/>
        <end position="422"/>
    </location>
</feature>
<dbReference type="PROSITE" id="PS00218">
    <property type="entry name" value="AMINO_ACID_PERMEASE_1"/>
    <property type="match status" value="1"/>
</dbReference>
<feature type="transmembrane region" description="Helical" evidence="10">
    <location>
        <begin position="241"/>
        <end position="262"/>
    </location>
</feature>
<keyword evidence="4" id="KW-1003">Cell membrane</keyword>
<accession>A0A0B6ESD4</accession>
<gene>
    <name evidence="12" type="ORF">CSING_00650</name>
</gene>
<evidence type="ECO:0000259" key="11">
    <source>
        <dbReference type="Pfam" id="PF00324"/>
    </source>
</evidence>
<evidence type="ECO:0000256" key="6">
    <source>
        <dbReference type="ARBA" id="ARBA00022692"/>
    </source>
</evidence>
<dbReference type="InterPro" id="IPR004840">
    <property type="entry name" value="Amino_acid_permease_CS"/>
</dbReference>
<evidence type="ECO:0000256" key="2">
    <source>
        <dbReference type="ARBA" id="ARBA00008583"/>
    </source>
</evidence>
<dbReference type="EMBL" id="CP010827">
    <property type="protein sequence ID" value="AJI77698.1"/>
    <property type="molecule type" value="Genomic_DNA"/>
</dbReference>
<evidence type="ECO:0000256" key="7">
    <source>
        <dbReference type="ARBA" id="ARBA00022970"/>
    </source>
</evidence>
<dbReference type="FunFam" id="1.20.1740.10:FF:000001">
    <property type="entry name" value="Amino acid permease"/>
    <property type="match status" value="1"/>
</dbReference>
<dbReference type="RefSeq" id="WP_236683994.1">
    <property type="nucleotide sequence ID" value="NZ_CP010827.1"/>
</dbReference>
<dbReference type="STRING" id="161899.CSING_00650"/>
<keyword evidence="8 10" id="KW-1133">Transmembrane helix</keyword>
<comment type="subcellular location">
    <subcellularLocation>
        <location evidence="1">Cell inner membrane</location>
        <topology evidence="1">Multi-pass membrane protein</topology>
    </subcellularLocation>
</comment>
<feature type="transmembrane region" description="Helical" evidence="10">
    <location>
        <begin position="128"/>
        <end position="150"/>
    </location>
</feature>
<evidence type="ECO:0000256" key="9">
    <source>
        <dbReference type="ARBA" id="ARBA00023136"/>
    </source>
</evidence>
<feature type="transmembrane region" description="Helical" evidence="10">
    <location>
        <begin position="283"/>
        <end position="305"/>
    </location>
</feature>
<keyword evidence="3" id="KW-0813">Transport</keyword>
<feature type="transmembrane region" description="Helical" evidence="10">
    <location>
        <begin position="442"/>
        <end position="461"/>
    </location>
</feature>
<feature type="transmembrane region" description="Helical" evidence="10">
    <location>
        <begin position="203"/>
        <end position="221"/>
    </location>
</feature>
<reference evidence="12 13" key="1">
    <citation type="journal article" date="2015" name="Genome Announc.">
        <title>Complete Genome Sequence and Annotation of Corynebacterium singulare DSM 44357, Isolated from a Human Semen Specimen.</title>
        <authorList>
            <person name="Merten M."/>
            <person name="Brinkrolf K."/>
            <person name="Albersmeier A."/>
            <person name="Kutter Y."/>
            <person name="Ruckert C."/>
            <person name="Tauch A."/>
        </authorList>
    </citation>
    <scope>NUCLEOTIDE SEQUENCE [LARGE SCALE GENOMIC DNA]</scope>
    <source>
        <strain evidence="12">IBS B52218</strain>
    </source>
</reference>
<keyword evidence="5" id="KW-0997">Cell inner membrane</keyword>
<dbReference type="HOGENOM" id="CLU_007946_9_3_11"/>
<feature type="transmembrane region" description="Helical" evidence="10">
    <location>
        <begin position="378"/>
        <end position="396"/>
    </location>
</feature>
<feature type="transmembrane region" description="Helical" evidence="10">
    <location>
        <begin position="89"/>
        <end position="108"/>
    </location>
</feature>
<organism evidence="12 13">
    <name type="scientific">Corynebacterium singulare</name>
    <dbReference type="NCBI Taxonomy" id="161899"/>
    <lineage>
        <taxon>Bacteria</taxon>
        <taxon>Bacillati</taxon>
        <taxon>Actinomycetota</taxon>
        <taxon>Actinomycetes</taxon>
        <taxon>Mycobacteriales</taxon>
        <taxon>Corynebacteriaceae</taxon>
        <taxon>Corynebacterium</taxon>
    </lineage>
</organism>
<comment type="similarity">
    <text evidence="2">Belongs to the amino acid-polyamine-organocation (APC) superfamily. Amino acid transporter (AAT) (TC 2.A.3.1) family.</text>
</comment>
<dbReference type="GO" id="GO:0006865">
    <property type="term" value="P:amino acid transport"/>
    <property type="evidence" value="ECO:0007669"/>
    <property type="project" value="UniProtKB-KW"/>
</dbReference>
<evidence type="ECO:0000313" key="12">
    <source>
        <dbReference type="EMBL" id="AJI77698.1"/>
    </source>
</evidence>
<dbReference type="Proteomes" id="UP000031890">
    <property type="component" value="Chromosome"/>
</dbReference>
<feature type="transmembrane region" description="Helical" evidence="10">
    <location>
        <begin position="64"/>
        <end position="83"/>
    </location>
</feature>
<dbReference type="PANTHER" id="PTHR43495:SF4">
    <property type="entry name" value="AROMATIC AMINO ACID TRANSPORT PROTEIN AROP"/>
    <property type="match status" value="1"/>
</dbReference>
<proteinExistence type="inferred from homology"/>
<dbReference type="PIRSF" id="PIRSF006060">
    <property type="entry name" value="AA_transporter"/>
    <property type="match status" value="1"/>
</dbReference>
<sequence>MTNKTVVGDNLLQFNDTRHTYTFMKGVYMTTTNNSVRAQDVNTGTSAGADDGLQRGMKSRHLQMIAFGSCIGTGLFLGSGASIQEAGPGVIAAYAIGGFIIFLIMRMLGEMAVENPVAGSFSAYAREYIGPIAGFVTGWNWWFTTIVVGMVELTAAGTIMDFWFPGIPHWLTALIALVIVTAINLVHVGAFAEAEFWLSLIKVAALILMIIVGVAIVLGLTPEPALGLSNITEHGGMFPNGASGVIFSLVAVIFSFGGIISIGTAAGEAQDPSESLPKAINNVIWRILIFYIGGIGIIVLLAPWNELDTSTSPFVRALSTLGIGAAATGLNLIVLVAAVSVFNTMTFSGARMLRDLSRGGQAPPLFDSVNAKGVPVRALLFNALLMGSAVLLNFLFEGKILIILLAIIVGAELISWSAIAIAHLKFRRRYPNAAFRAPLYPFANYLCLGFFAFVIVLMFFLPDYRTGAIVLPLWIMALGLIWVGKKRHDARKK</sequence>
<keyword evidence="7" id="KW-0029">Amino-acid transport</keyword>
<protein>
    <submittedName>
        <fullName evidence="12">Amino acid/polyamine/organocation transporter, APC superfamily</fullName>
    </submittedName>
</protein>
<dbReference type="GO" id="GO:0005886">
    <property type="term" value="C:plasma membrane"/>
    <property type="evidence" value="ECO:0007669"/>
    <property type="project" value="UniProtKB-SubCell"/>
</dbReference>
<feature type="transmembrane region" description="Helical" evidence="10">
    <location>
        <begin position="317"/>
        <end position="342"/>
    </location>
</feature>
<evidence type="ECO:0000313" key="13">
    <source>
        <dbReference type="Proteomes" id="UP000031890"/>
    </source>
</evidence>
<dbReference type="InterPro" id="IPR004841">
    <property type="entry name" value="AA-permease/SLC12A_dom"/>
</dbReference>
<evidence type="ECO:0000256" key="4">
    <source>
        <dbReference type="ARBA" id="ARBA00022475"/>
    </source>
</evidence>
<dbReference type="KEGG" id="csx:CSING_00650"/>
<evidence type="ECO:0000256" key="10">
    <source>
        <dbReference type="SAM" id="Phobius"/>
    </source>
</evidence>
<evidence type="ECO:0000256" key="8">
    <source>
        <dbReference type="ARBA" id="ARBA00022989"/>
    </source>
</evidence>
<dbReference type="GO" id="GO:0055085">
    <property type="term" value="P:transmembrane transport"/>
    <property type="evidence" value="ECO:0007669"/>
    <property type="project" value="InterPro"/>
</dbReference>
<feature type="transmembrane region" description="Helical" evidence="10">
    <location>
        <begin position="170"/>
        <end position="191"/>
    </location>
</feature>
<evidence type="ECO:0000256" key="5">
    <source>
        <dbReference type="ARBA" id="ARBA00022519"/>
    </source>
</evidence>
<keyword evidence="9 10" id="KW-0472">Membrane</keyword>
<dbReference type="Gene3D" id="1.20.1740.10">
    <property type="entry name" value="Amino acid/polyamine transporter I"/>
    <property type="match status" value="1"/>
</dbReference>
<dbReference type="PANTHER" id="PTHR43495">
    <property type="entry name" value="GABA PERMEASE"/>
    <property type="match status" value="1"/>
</dbReference>